<dbReference type="Proteomes" id="UP000253872">
    <property type="component" value="Unassembled WGS sequence"/>
</dbReference>
<evidence type="ECO:0000256" key="3">
    <source>
        <dbReference type="ARBA" id="ARBA00022705"/>
    </source>
</evidence>
<evidence type="ECO:0000256" key="2">
    <source>
        <dbReference type="ARBA" id="ARBA00009260"/>
    </source>
</evidence>
<keyword evidence="6" id="KW-0378">Hydrolase</keyword>
<reference evidence="8 9" key="1">
    <citation type="submission" date="2018-05" db="EMBL/GenBank/DDBJ databases">
        <title>Draft Genome Sequences for a Diverse set of 7 Haemophilus Species.</title>
        <authorList>
            <person name="Nichols M."/>
            <person name="Topaz N."/>
            <person name="Wang X."/>
            <person name="Wang X."/>
            <person name="Boxrud D."/>
        </authorList>
    </citation>
    <scope>NUCLEOTIDE SEQUENCE [LARGE SCALE GENOMIC DNA]</scope>
    <source>
        <strain evidence="8 9">C2002001239</strain>
    </source>
</reference>
<evidence type="ECO:0000256" key="4">
    <source>
        <dbReference type="ARBA" id="ARBA00022722"/>
    </source>
</evidence>
<comment type="similarity">
    <text evidence="2">Belongs to the phage GPA family.</text>
</comment>
<dbReference type="EMBL" id="QEPN01000002">
    <property type="protein sequence ID" value="RDE73048.1"/>
    <property type="molecule type" value="Genomic_DNA"/>
</dbReference>
<keyword evidence="4" id="KW-0540">Nuclease</keyword>
<dbReference type="GO" id="GO:0006260">
    <property type="term" value="P:DNA replication"/>
    <property type="evidence" value="ECO:0007669"/>
    <property type="project" value="UniProtKB-KW"/>
</dbReference>
<name>A0A369YGS7_9PAST</name>
<dbReference type="AlphaFoldDB" id="A0A369YGS7"/>
<keyword evidence="5 8" id="KW-0255">Endonuclease</keyword>
<evidence type="ECO:0000313" key="9">
    <source>
        <dbReference type="Proteomes" id="UP000253872"/>
    </source>
</evidence>
<dbReference type="InterPro" id="IPR008766">
    <property type="entry name" value="Replication_gene_A-like"/>
</dbReference>
<accession>A0A369YGS7</accession>
<keyword evidence="3" id="KW-0235">DNA replication</keyword>
<gene>
    <name evidence="8" type="ORF">DPV93_02895</name>
</gene>
<comment type="caution">
    <text evidence="8">The sequence shown here is derived from an EMBL/GenBank/DDBJ whole genome shotgun (WGS) entry which is preliminary data.</text>
</comment>
<evidence type="ECO:0000256" key="6">
    <source>
        <dbReference type="ARBA" id="ARBA00022801"/>
    </source>
</evidence>
<comment type="function">
    <text evidence="1">Possible endonuclease which induces a single-strand cut and initiates DNA replication.</text>
</comment>
<evidence type="ECO:0000259" key="7">
    <source>
        <dbReference type="Pfam" id="PF05840"/>
    </source>
</evidence>
<protein>
    <submittedName>
        <fullName evidence="8">Replication endonuclease</fullName>
    </submittedName>
</protein>
<proteinExistence type="inferred from homology"/>
<dbReference type="Pfam" id="PF05840">
    <property type="entry name" value="Phage_GPA"/>
    <property type="match status" value="1"/>
</dbReference>
<dbReference type="GO" id="GO:0004519">
    <property type="term" value="F:endonuclease activity"/>
    <property type="evidence" value="ECO:0007669"/>
    <property type="project" value="UniProtKB-KW"/>
</dbReference>
<evidence type="ECO:0000256" key="5">
    <source>
        <dbReference type="ARBA" id="ARBA00022759"/>
    </source>
</evidence>
<feature type="domain" description="Replication gene A protein-like" evidence="7">
    <location>
        <begin position="157"/>
        <end position="476"/>
    </location>
</feature>
<dbReference type="RefSeq" id="WP_111402076.1">
    <property type="nucleotide sequence ID" value="NZ_QEPN01000002.1"/>
</dbReference>
<evidence type="ECO:0000256" key="1">
    <source>
        <dbReference type="ARBA" id="ARBA00003293"/>
    </source>
</evidence>
<evidence type="ECO:0000313" key="8">
    <source>
        <dbReference type="EMBL" id="RDE73048.1"/>
    </source>
</evidence>
<dbReference type="GO" id="GO:0016787">
    <property type="term" value="F:hydrolase activity"/>
    <property type="evidence" value="ECO:0007669"/>
    <property type="project" value="UniProtKB-KW"/>
</dbReference>
<sequence>MMTGWDYQARANEVDAERAAEYAARVAMRQAQAKIERPIPDGLLPSQIDLFQANADDFDYTNQFISGLPDFLAKYFARRYKKTFQQQGRAAANRWIRHTMRGVDGNKGILARVEGVMARYPLAPNLNLARRDVVLERNGRTIHLRKNVGLEEFGRHEVEAFAIEASSEMFQLFAEFREKYLTARLTDSEIDEVMGGLYHKLAYRTQQYGLKAPSWDKFTAGKLTDEQRDIAMSKMLDKDWWVRKLWRLRNAMREHLAIAVGQVQKGASPYASRECVNMWRDQKRKNTDYIKQMELINADDEEERIDLQEMFYKTVSNPAIRRCELMVRMRGFEELAKRMGYVGEFYTLTAPSAYHASAQKGFNTKWNFSNPKDTQRYLCNVWAKVRASLARQDIKLFGFRVAEPHHDGTPHWHMLFFMLPEQVDAVRATFLRYALEIDGDEAGATTHRFTAKAIDEAKGSATGYIAKYIAKNIDGYAMDDELDDETGEKCKDLAKNVSAWASRWRIRQFQQVGGSPVTVYRELRRLKGQVIAQDAQLTALIRACDEGEWDLYTELQGGAFVKRADLLARAKYEDREPNTYGEISRKVVGVFNQLKAGANFVCTRLKSWILRKKSTTQTQPQAEAAIHSVRSTPWSSVNNCTEGKVKNDVEKFLLEHADEVKRLDFALKLRGIGSRWITDTRKKRLILGEAISFMGNNRIRFNGAEIIIYEN</sequence>
<organism evidence="8 9">
    <name type="scientific">Haemophilus sputorum</name>
    <dbReference type="NCBI Taxonomy" id="1078480"/>
    <lineage>
        <taxon>Bacteria</taxon>
        <taxon>Pseudomonadati</taxon>
        <taxon>Pseudomonadota</taxon>
        <taxon>Gammaproteobacteria</taxon>
        <taxon>Pasteurellales</taxon>
        <taxon>Pasteurellaceae</taxon>
        <taxon>Haemophilus</taxon>
    </lineage>
</organism>